<comment type="caution">
    <text evidence="5">The sequence shown here is derived from an EMBL/GenBank/DDBJ whole genome shotgun (WGS) entry which is preliminary data.</text>
</comment>
<proteinExistence type="inferred from homology"/>
<evidence type="ECO:0000313" key="5">
    <source>
        <dbReference type="EMBL" id="KAK4088297.1"/>
    </source>
</evidence>
<evidence type="ECO:0008006" key="7">
    <source>
        <dbReference type="Google" id="ProtNLM"/>
    </source>
</evidence>
<dbReference type="InterPro" id="IPR020855">
    <property type="entry name" value="Ureohydrolase_Mn_BS"/>
</dbReference>
<keyword evidence="2 4" id="KW-0378">Hydrolase</keyword>
<protein>
    <recommendedName>
        <fullName evidence="7">Agmatinase</fullName>
    </recommendedName>
</protein>
<keyword evidence="6" id="KW-1185">Reference proteome</keyword>
<comment type="similarity">
    <text evidence="3 4">Belongs to the arginase family.</text>
</comment>
<evidence type="ECO:0000256" key="4">
    <source>
        <dbReference type="RuleBase" id="RU003684"/>
    </source>
</evidence>
<dbReference type="PANTHER" id="PTHR11358:SF28">
    <property type="entry name" value="HYPOTHETICAL ARGINASE FAMILY PROTEIN (EUROFUNG)"/>
    <property type="match status" value="1"/>
</dbReference>
<dbReference type="EMBL" id="JAWRVI010000026">
    <property type="protein sequence ID" value="KAK4088297.1"/>
    <property type="molecule type" value="Genomic_DNA"/>
</dbReference>
<dbReference type="PRINTS" id="PR00116">
    <property type="entry name" value="ARGINASE"/>
</dbReference>
<dbReference type="PROSITE" id="PS51409">
    <property type="entry name" value="ARGINASE_2"/>
    <property type="match status" value="1"/>
</dbReference>
<dbReference type="PROSITE" id="PS01053">
    <property type="entry name" value="ARGINASE_1"/>
    <property type="match status" value="1"/>
</dbReference>
<dbReference type="InterPro" id="IPR023696">
    <property type="entry name" value="Ureohydrolase_dom_sf"/>
</dbReference>
<evidence type="ECO:0000256" key="3">
    <source>
        <dbReference type="PROSITE-ProRule" id="PRU00742"/>
    </source>
</evidence>
<dbReference type="Pfam" id="PF00491">
    <property type="entry name" value="Arginase"/>
    <property type="match status" value="1"/>
</dbReference>
<reference evidence="5 6" key="1">
    <citation type="journal article" date="2024" name="Microbiol. Resour. Announc.">
        <title>Genome annotations for the ascomycete fungi Trichoderma harzianum, Trichoderma aggressivum, and Purpureocillium lilacinum.</title>
        <authorList>
            <person name="Beijen E.P.W."/>
            <person name="Ohm R.A."/>
        </authorList>
    </citation>
    <scope>NUCLEOTIDE SEQUENCE [LARGE SCALE GENOMIC DNA]</scope>
    <source>
        <strain evidence="5 6">CBS 150709</strain>
    </source>
</reference>
<evidence type="ECO:0000256" key="2">
    <source>
        <dbReference type="ARBA" id="ARBA00022801"/>
    </source>
</evidence>
<evidence type="ECO:0000313" key="6">
    <source>
        <dbReference type="Proteomes" id="UP001287286"/>
    </source>
</evidence>
<dbReference type="PANTHER" id="PTHR11358">
    <property type="entry name" value="ARGINASE/AGMATINASE"/>
    <property type="match status" value="1"/>
</dbReference>
<evidence type="ECO:0000256" key="1">
    <source>
        <dbReference type="ARBA" id="ARBA00022723"/>
    </source>
</evidence>
<dbReference type="Proteomes" id="UP001287286">
    <property type="component" value="Unassembled WGS sequence"/>
</dbReference>
<gene>
    <name evidence="5" type="ORF">Purlil1_7490</name>
</gene>
<dbReference type="Gene3D" id="3.40.800.10">
    <property type="entry name" value="Ureohydrolase domain"/>
    <property type="match status" value="1"/>
</dbReference>
<sequence>MEERADGQRRDEAEGGGSVELTAEATCIVATTYLTLLPYIGLVVVDGEAWPTEALPRRLRTARRIRAPRTAGAPRIYPPLATARDSSHQQQARTQGSLISLHLISTATHGTLTNRIPIESTESNDVPNLTFASPSSALPRPDLCLYAPPQKSGLTSNMKSRSWLGFSLTVAALTGELVSAHGQQPALRHDDFAQAFTGPRSDQQQFRFWLRDEDDDDGNDNASIPFRFAGFNTFAKVPWADCFSLEGARERYDIAILGAPHDTTVTARPGARYGPTGIRTASQQKAYGFSVFTGMHSPTLLCLPYLTRLLTTGRNPLHDWAKVVDCGDAPLPWLDNRAAIKTLDRAHKLVSSRTAANTDRSSVPRIVTLGGDHTTTLSALRSTAHNWGKVSVVHFDSHIGPLAPPQTSLEATHGLSLTRLPKIPGIPQSWAAAFPTTREAPSSQTTWTRSLSSFSTNLILNTSVHAGIRAPVNRRTADMENDRRCGFHTITARDLDKLGIQAVVDKIRQRVGDTNVYISVDIDVLDPAFAPATGTPEPGGWSSRELLSILEGLEGLNVIGGDVVEVAPVYDTVGETTALVAADIAHTIVDLMVANPVLTPEGRKG</sequence>
<dbReference type="SUPFAM" id="SSF52768">
    <property type="entry name" value="Arginase/deacetylase"/>
    <property type="match status" value="1"/>
</dbReference>
<name>A0ABR0BWB6_PURLI</name>
<accession>A0ABR0BWB6</accession>
<organism evidence="5 6">
    <name type="scientific">Purpureocillium lilacinum</name>
    <name type="common">Paecilomyces lilacinus</name>
    <dbReference type="NCBI Taxonomy" id="33203"/>
    <lineage>
        <taxon>Eukaryota</taxon>
        <taxon>Fungi</taxon>
        <taxon>Dikarya</taxon>
        <taxon>Ascomycota</taxon>
        <taxon>Pezizomycotina</taxon>
        <taxon>Sordariomycetes</taxon>
        <taxon>Hypocreomycetidae</taxon>
        <taxon>Hypocreales</taxon>
        <taxon>Ophiocordycipitaceae</taxon>
        <taxon>Purpureocillium</taxon>
    </lineage>
</organism>
<dbReference type="InterPro" id="IPR006035">
    <property type="entry name" value="Ureohydrolase"/>
</dbReference>
<keyword evidence="1" id="KW-0479">Metal-binding</keyword>